<evidence type="ECO:0000313" key="2">
    <source>
        <dbReference type="Proteomes" id="UP001215598"/>
    </source>
</evidence>
<sequence>MRALLHRDLTERKYRESPRLLDPDRLSFTRQNAQAHPSHPLVIVMNYTDGHPATMWVADAYWEREEDLEQQARWDRHIDRVARSAGRIELHVIVIQDGRRARRLIFPQRSEGRSFYAGLLEVGETRRVQQAPGDSKVVGLERERAENSLGLHLQIQSTISIGNCERIKIHRR</sequence>
<proteinExistence type="predicted"/>
<organism evidence="1 2">
    <name type="scientific">Mycena metata</name>
    <dbReference type="NCBI Taxonomy" id="1033252"/>
    <lineage>
        <taxon>Eukaryota</taxon>
        <taxon>Fungi</taxon>
        <taxon>Dikarya</taxon>
        <taxon>Basidiomycota</taxon>
        <taxon>Agaricomycotina</taxon>
        <taxon>Agaricomycetes</taxon>
        <taxon>Agaricomycetidae</taxon>
        <taxon>Agaricales</taxon>
        <taxon>Marasmiineae</taxon>
        <taxon>Mycenaceae</taxon>
        <taxon>Mycena</taxon>
    </lineage>
</organism>
<protein>
    <submittedName>
        <fullName evidence="1">Uncharacterized protein</fullName>
    </submittedName>
</protein>
<evidence type="ECO:0000313" key="1">
    <source>
        <dbReference type="EMBL" id="KAJ7772353.1"/>
    </source>
</evidence>
<dbReference type="AlphaFoldDB" id="A0AAD7NS38"/>
<dbReference type="Proteomes" id="UP001215598">
    <property type="component" value="Unassembled WGS sequence"/>
</dbReference>
<keyword evidence="2" id="KW-1185">Reference proteome</keyword>
<accession>A0AAD7NS38</accession>
<comment type="caution">
    <text evidence="1">The sequence shown here is derived from an EMBL/GenBank/DDBJ whole genome shotgun (WGS) entry which is preliminary data.</text>
</comment>
<gene>
    <name evidence="1" type="ORF">B0H16DRAFT_1769148</name>
</gene>
<reference evidence="1" key="1">
    <citation type="submission" date="2023-03" db="EMBL/GenBank/DDBJ databases">
        <title>Massive genome expansion in bonnet fungi (Mycena s.s.) driven by repeated elements and novel gene families across ecological guilds.</title>
        <authorList>
            <consortium name="Lawrence Berkeley National Laboratory"/>
            <person name="Harder C.B."/>
            <person name="Miyauchi S."/>
            <person name="Viragh M."/>
            <person name="Kuo A."/>
            <person name="Thoen E."/>
            <person name="Andreopoulos B."/>
            <person name="Lu D."/>
            <person name="Skrede I."/>
            <person name="Drula E."/>
            <person name="Henrissat B."/>
            <person name="Morin E."/>
            <person name="Kohler A."/>
            <person name="Barry K."/>
            <person name="LaButti K."/>
            <person name="Morin E."/>
            <person name="Salamov A."/>
            <person name="Lipzen A."/>
            <person name="Mereny Z."/>
            <person name="Hegedus B."/>
            <person name="Baldrian P."/>
            <person name="Stursova M."/>
            <person name="Weitz H."/>
            <person name="Taylor A."/>
            <person name="Grigoriev I.V."/>
            <person name="Nagy L.G."/>
            <person name="Martin F."/>
            <person name="Kauserud H."/>
        </authorList>
    </citation>
    <scope>NUCLEOTIDE SEQUENCE</scope>
    <source>
        <strain evidence="1">CBHHK182m</strain>
    </source>
</reference>
<dbReference type="EMBL" id="JARKIB010000014">
    <property type="protein sequence ID" value="KAJ7772353.1"/>
    <property type="molecule type" value="Genomic_DNA"/>
</dbReference>
<name>A0AAD7NS38_9AGAR</name>